<keyword evidence="6" id="KW-1185">Reference proteome</keyword>
<dbReference type="PANTHER" id="PTHR42812:SF14">
    <property type="entry name" value="SECRETED PROTEIN"/>
    <property type="match status" value="1"/>
</dbReference>
<comment type="caution">
    <text evidence="5">The sequence shown here is derived from an EMBL/GenBank/DDBJ whole genome shotgun (WGS) entry which is preliminary data.</text>
</comment>
<accession>A0ABT5HHU0</accession>
<evidence type="ECO:0000256" key="1">
    <source>
        <dbReference type="ARBA" id="ARBA00009865"/>
    </source>
</evidence>
<comment type="similarity">
    <text evidence="1 4">Belongs to the glycosyl hydrolase 43 family.</text>
</comment>
<evidence type="ECO:0000256" key="3">
    <source>
        <dbReference type="ARBA" id="ARBA00023295"/>
    </source>
</evidence>
<organism evidence="5 6">
    <name type="scientific">Asticcacaulis machinosus</name>
    <dbReference type="NCBI Taxonomy" id="2984211"/>
    <lineage>
        <taxon>Bacteria</taxon>
        <taxon>Pseudomonadati</taxon>
        <taxon>Pseudomonadota</taxon>
        <taxon>Alphaproteobacteria</taxon>
        <taxon>Caulobacterales</taxon>
        <taxon>Caulobacteraceae</taxon>
        <taxon>Asticcacaulis</taxon>
    </lineage>
</organism>
<gene>
    <name evidence="5" type="ORF">PQU98_06720</name>
</gene>
<reference evidence="5 6" key="1">
    <citation type="submission" date="2023-01" db="EMBL/GenBank/DDBJ databases">
        <title>Novel species of the genus Asticcacaulis isolated from rivers.</title>
        <authorList>
            <person name="Lu H."/>
        </authorList>
    </citation>
    <scope>NUCLEOTIDE SEQUENCE [LARGE SCALE GENOMIC DNA]</scope>
    <source>
        <strain evidence="5 6">LKC15W</strain>
    </source>
</reference>
<keyword evidence="3 4" id="KW-0326">Glycosidase</keyword>
<sequence length="414" mass="46244">MRFDRRQVLGGMAAALVSPSIGHAQTGAVYDTYPKPGTPRLTKADNSRRIVPAPAKDYWPFRGVNGAGGPVTRDNQDGGWVSNLSEVRYKGPIPRTYPTAAWDNADGGAAVKSGLLPAIRPIWETHIRDTIICLGGDGYYYMTGSTGDNIWAFNDGIELWRSRDLKRWDYLGLVWSIERDGKWEKNWTMRQGVPFRAIWAPEIHFINGNYYLCHCISGVGIGVLKSTTGKPTGPYVHVLSDEPIKGGIDSTLFADEGRVYLSYGGGETIREIKPDFSGFAGDWQPMVFTDPDLNPDTHYKKDDHALRQLGFEGVTLFKREGTYYLGACDFYYGRYSFMFATSDKLYGPYRGRHEGPAGAGGGNVFRDKDGQWWQTFFGNDDQMPFREKPGLIAIEFDAQGKIRASKTQPFAPYT</sequence>
<keyword evidence="2 4" id="KW-0378">Hydrolase</keyword>
<protein>
    <submittedName>
        <fullName evidence="5">Family 43 glycosylhydrolase</fullName>
    </submittedName>
</protein>
<evidence type="ECO:0000256" key="2">
    <source>
        <dbReference type="ARBA" id="ARBA00022801"/>
    </source>
</evidence>
<proteinExistence type="inferred from homology"/>
<dbReference type="RefSeq" id="WP_272744134.1">
    <property type="nucleotide sequence ID" value="NZ_JAQQKV010000001.1"/>
</dbReference>
<evidence type="ECO:0000313" key="5">
    <source>
        <dbReference type="EMBL" id="MDC7675814.1"/>
    </source>
</evidence>
<dbReference type="InterPro" id="IPR006710">
    <property type="entry name" value="Glyco_hydro_43"/>
</dbReference>
<dbReference type="PANTHER" id="PTHR42812">
    <property type="entry name" value="BETA-XYLOSIDASE"/>
    <property type="match status" value="1"/>
</dbReference>
<evidence type="ECO:0000313" key="6">
    <source>
        <dbReference type="Proteomes" id="UP001218579"/>
    </source>
</evidence>
<dbReference type="InterPro" id="IPR051795">
    <property type="entry name" value="Glycosyl_Hydrlase_43"/>
</dbReference>
<dbReference type="SUPFAM" id="SSF75005">
    <property type="entry name" value="Arabinanase/levansucrase/invertase"/>
    <property type="match status" value="1"/>
</dbReference>
<dbReference type="Proteomes" id="UP001218579">
    <property type="component" value="Unassembled WGS sequence"/>
</dbReference>
<dbReference type="Pfam" id="PF04616">
    <property type="entry name" value="Glyco_hydro_43"/>
    <property type="match status" value="1"/>
</dbReference>
<evidence type="ECO:0000256" key="4">
    <source>
        <dbReference type="RuleBase" id="RU361187"/>
    </source>
</evidence>
<dbReference type="Gene3D" id="2.115.10.20">
    <property type="entry name" value="Glycosyl hydrolase domain, family 43"/>
    <property type="match status" value="1"/>
</dbReference>
<dbReference type="EMBL" id="JAQQKV010000001">
    <property type="protein sequence ID" value="MDC7675814.1"/>
    <property type="molecule type" value="Genomic_DNA"/>
</dbReference>
<name>A0ABT5HHU0_9CAUL</name>
<dbReference type="InterPro" id="IPR023296">
    <property type="entry name" value="Glyco_hydro_beta-prop_sf"/>
</dbReference>
<dbReference type="CDD" id="cd08986">
    <property type="entry name" value="GH43-like"/>
    <property type="match status" value="1"/>
</dbReference>